<sequence length="65" mass="7203">MISSGVFKQPVLMRDDNSSASAKTSKVVSQGKMKTENNKKNNKKQAEDAKNLVLNFKAPSDQDFK</sequence>
<accession>A0A162ERD4</accession>
<evidence type="ECO:0000313" key="2">
    <source>
        <dbReference type="EMBL" id="KZU95964.1"/>
    </source>
</evidence>
<dbReference type="AlphaFoldDB" id="A0A162ERD4"/>
<reference evidence="2 3" key="1">
    <citation type="submission" date="2016-03" db="EMBL/GenBank/DDBJ databases">
        <title>Comparative genomics of 54 Lactobacillus plantarum strains reveals genomic uncoupling from niche constraints.</title>
        <authorList>
            <person name="Martino M.E."/>
        </authorList>
    </citation>
    <scope>NUCLEOTIDE SEQUENCE [LARGE SCALE GENOMIC DNA]</scope>
    <source>
        <strain evidence="2 3">19.1</strain>
    </source>
</reference>
<evidence type="ECO:0000313" key="3">
    <source>
        <dbReference type="Proteomes" id="UP000076882"/>
    </source>
</evidence>
<dbReference type="Proteomes" id="UP000076882">
    <property type="component" value="Unassembled WGS sequence"/>
</dbReference>
<feature type="region of interest" description="Disordered" evidence="1">
    <location>
        <begin position="1"/>
        <end position="65"/>
    </location>
</feature>
<evidence type="ECO:0000256" key="1">
    <source>
        <dbReference type="SAM" id="MobiDB-lite"/>
    </source>
</evidence>
<gene>
    <name evidence="2" type="ORF">Lp19_1243</name>
</gene>
<organism evidence="2 3">
    <name type="scientific">Lactiplantibacillus plantarum</name>
    <name type="common">Lactobacillus plantarum</name>
    <dbReference type="NCBI Taxonomy" id="1590"/>
    <lineage>
        <taxon>Bacteria</taxon>
        <taxon>Bacillati</taxon>
        <taxon>Bacillota</taxon>
        <taxon>Bacilli</taxon>
        <taxon>Lactobacillales</taxon>
        <taxon>Lactobacillaceae</taxon>
        <taxon>Lactiplantibacillus</taxon>
    </lineage>
</organism>
<dbReference type="PATRIC" id="fig|1590.201.peg.1023"/>
<feature type="compositionally biased region" description="Low complexity" evidence="1">
    <location>
        <begin position="18"/>
        <end position="29"/>
    </location>
</feature>
<name>A0A162ERD4_LACPN</name>
<feature type="compositionally biased region" description="Basic and acidic residues" evidence="1">
    <location>
        <begin position="33"/>
        <end position="50"/>
    </location>
</feature>
<comment type="caution">
    <text evidence="2">The sequence shown here is derived from an EMBL/GenBank/DDBJ whole genome shotgun (WGS) entry which is preliminary data.</text>
</comment>
<proteinExistence type="predicted"/>
<protein>
    <submittedName>
        <fullName evidence="2">Uncharacterized protein</fullName>
    </submittedName>
</protein>
<dbReference type="EMBL" id="LUXM01000024">
    <property type="protein sequence ID" value="KZU95964.1"/>
    <property type="molecule type" value="Genomic_DNA"/>
</dbReference>